<dbReference type="Proteomes" id="UP000078435">
    <property type="component" value="Unassembled WGS sequence"/>
</dbReference>
<evidence type="ECO:0000313" key="1">
    <source>
        <dbReference type="EMBL" id="KXU78325.1"/>
    </source>
</evidence>
<accession>A0A175VCF3</accession>
<proteinExistence type="predicted"/>
<reference evidence="1 2" key="1">
    <citation type="submission" date="2016-02" db="EMBL/GenBank/DDBJ databases">
        <title>Draft genome sequence of Aeromonas trota strain 1999lcr isolated from cerebrospinal fluid (CSF).</title>
        <authorList>
            <person name="Dallagassa C.B."/>
            <person name="Prediger K.C."/>
            <person name="Weiss V.A."/>
            <person name="Assis F.E."/>
            <person name="Baura V."/>
            <person name="Cruz L.M."/>
            <person name="Souza E.M."/>
            <person name="Pedrosa F.O."/>
            <person name="Fadel-Picheth C.M."/>
        </authorList>
    </citation>
    <scope>NUCLEOTIDE SEQUENCE [LARGE SCALE GENOMIC DNA]</scope>
    <source>
        <strain evidence="1 2">1999lcr</strain>
    </source>
</reference>
<organism evidence="1 2">
    <name type="scientific">Aeromonas enteropelogenes</name>
    <name type="common">Aeromonas trota</name>
    <dbReference type="NCBI Taxonomy" id="29489"/>
    <lineage>
        <taxon>Bacteria</taxon>
        <taxon>Pseudomonadati</taxon>
        <taxon>Pseudomonadota</taxon>
        <taxon>Gammaproteobacteria</taxon>
        <taxon>Aeromonadales</taxon>
        <taxon>Aeromonadaceae</taxon>
        <taxon>Aeromonas</taxon>
    </lineage>
</organism>
<sequence length="136" mass="15531">MFMPNRVLAMNNDGFHQTGPCQAIAMRHLTAARAYGVLMVAVGEGPRFAALITGMTSDDCLSRQAMRVDGVVLLTIPQFYPRRGKVGLCELWLRDRADRRFFANRIENDHFIQIDGHDINVKNYHLSWRRIAGSRR</sequence>
<dbReference type="OrthoDB" id="5586430at2"/>
<dbReference type="AlphaFoldDB" id="A0A175VCF3"/>
<name>A0A175VCF3_AEREN</name>
<gene>
    <name evidence="1" type="ORF">LCR_04030</name>
</gene>
<comment type="caution">
    <text evidence="1">The sequence shown here is derived from an EMBL/GenBank/DDBJ whole genome shotgun (WGS) entry which is preliminary data.</text>
</comment>
<evidence type="ECO:0000313" key="2">
    <source>
        <dbReference type="Proteomes" id="UP000078435"/>
    </source>
</evidence>
<dbReference type="EMBL" id="JMGO02000018">
    <property type="protein sequence ID" value="KXU78325.1"/>
    <property type="molecule type" value="Genomic_DNA"/>
</dbReference>
<protein>
    <submittedName>
        <fullName evidence="1">Uncharacterized protein</fullName>
    </submittedName>
</protein>